<dbReference type="Proteomes" id="UP000273898">
    <property type="component" value="Unassembled WGS sequence"/>
</dbReference>
<accession>A0A497XZ80</accession>
<evidence type="ECO:0000313" key="3">
    <source>
        <dbReference type="Proteomes" id="UP000273898"/>
    </source>
</evidence>
<feature type="transmembrane region" description="Helical" evidence="1">
    <location>
        <begin position="24"/>
        <end position="43"/>
    </location>
</feature>
<keyword evidence="1" id="KW-1133">Transmembrane helix</keyword>
<comment type="caution">
    <text evidence="2">The sequence shown here is derived from an EMBL/GenBank/DDBJ whole genome shotgun (WGS) entry which is preliminary data.</text>
</comment>
<keyword evidence="1" id="KW-0472">Membrane</keyword>
<gene>
    <name evidence="2" type="ORF">BCL90_2982</name>
</gene>
<dbReference type="AlphaFoldDB" id="A0A497XZ80"/>
<dbReference type="EMBL" id="RCCK01000012">
    <property type="protein sequence ID" value="RLJ74646.1"/>
    <property type="molecule type" value="Genomic_DNA"/>
</dbReference>
<proteinExistence type="predicted"/>
<reference evidence="2 3" key="1">
    <citation type="submission" date="2018-10" db="EMBL/GenBank/DDBJ databases">
        <title>Genomic Encyclopedia of Archaeal and Bacterial Type Strains, Phase II (KMG-II): from individual species to whole genera.</title>
        <authorList>
            <person name="Goeker M."/>
        </authorList>
    </citation>
    <scope>NUCLEOTIDE SEQUENCE [LARGE SCALE GENOMIC DNA]</scope>
    <source>
        <strain evidence="2 3">DSM 19624</strain>
    </source>
</reference>
<name>A0A497XZ80_9SPHI</name>
<keyword evidence="1" id="KW-0812">Transmembrane</keyword>
<evidence type="ECO:0000313" key="2">
    <source>
        <dbReference type="EMBL" id="RLJ74646.1"/>
    </source>
</evidence>
<evidence type="ECO:0000256" key="1">
    <source>
        <dbReference type="SAM" id="Phobius"/>
    </source>
</evidence>
<protein>
    <submittedName>
        <fullName evidence="2">Uncharacterized protein</fullName>
    </submittedName>
</protein>
<sequence>MLVGVDTRNKKRAVMLRYEASLTYYVYSLCLLNPFLMVINVLFPSPGDSSLRSE</sequence>
<organism evidence="2 3">
    <name type="scientific">Pedobacter alluvionis</name>
    <dbReference type="NCBI Taxonomy" id="475253"/>
    <lineage>
        <taxon>Bacteria</taxon>
        <taxon>Pseudomonadati</taxon>
        <taxon>Bacteroidota</taxon>
        <taxon>Sphingobacteriia</taxon>
        <taxon>Sphingobacteriales</taxon>
        <taxon>Sphingobacteriaceae</taxon>
        <taxon>Pedobacter</taxon>
    </lineage>
</organism>